<sequence length="721" mass="86664">MQKEINYVAIGDSISQGFNSKIGGPSFGFKYRDQKFHKGYSYSDYFLEYLYHYLKKNTLNYNEIFDNISYENLSLATARIEDYINILNGEINDNIIDLFKLNNRINKETRFYKGIYKDFYDIQENVEDLRKTIARDFYIKIKNANLLTCTIGGNEFQASFPLMLLKRIIFEKNYFLQLKIKDQIVQEMKKITEKLKPKFLEFIRKIRDINPNLKIMLISYTPPFLPFILSFESILQKRNPIIFNDLFKNIYQEISLLYEEIGKEYDCEIIKPFKFKYWLKNSNLLVENTIDVHPTELGYQQIGRLIFNRFLEKGWFGYNKTKQCKIYYSNKIKLAQLITEEVQNDFDLSLKMNFNVNKISIIFNAWTHQNNQLQNPYFVLLKRETNRLIDHELKNVEIVKRNEYLSLSELLLENMFFIFKYLDVNSKIKEFIEDNVKNDYLLTILKNIIRSENIQKIIFDIEEQYRKLGCIKLQKFIKLAAIHSETHTINLFNELYHNPNSKLKEKIDDFLDAVIHDLENNVKLQQENHIIKEFIDILVSDLSNRNHLINLIKQFKLFLGTIYNYSKVDEIYYQFLSENKIEIKQTYLDIINGILQKYENNDVDFSEMLLTILNVKKSLLNWKDWRKLECIIKNLYSSLKDDKFKESLFNIIWKSLNLIRLWDWIQFDKFSIMKFYIQVIKKFGMLITRNLMNPKLNKLKKIIFKISSFVFRMKIKKKIKG</sequence>
<dbReference type="RefSeq" id="WP_029330674.1">
    <property type="nucleotide sequence ID" value="NZ_CP030103.1"/>
</dbReference>
<evidence type="ECO:0000313" key="2">
    <source>
        <dbReference type="Proteomes" id="UP000249865"/>
    </source>
</evidence>
<dbReference type="Proteomes" id="UP000249865">
    <property type="component" value="Chromosome"/>
</dbReference>
<proteinExistence type="predicted"/>
<keyword evidence="1" id="KW-0378">Hydrolase</keyword>
<dbReference type="InterPro" id="IPR001087">
    <property type="entry name" value="GDSL"/>
</dbReference>
<gene>
    <name evidence="1" type="ORF">DK849_02445</name>
</gene>
<organism evidence="1 2">
    <name type="scientific">Metamycoplasma cloacale</name>
    <dbReference type="NCBI Taxonomy" id="92401"/>
    <lineage>
        <taxon>Bacteria</taxon>
        <taxon>Bacillati</taxon>
        <taxon>Mycoplasmatota</taxon>
        <taxon>Mycoplasmoidales</taxon>
        <taxon>Metamycoplasmataceae</taxon>
        <taxon>Metamycoplasma</taxon>
    </lineage>
</organism>
<dbReference type="AlphaFoldDB" id="A0A2Z4LMD7"/>
<dbReference type="OrthoDB" id="394133at2"/>
<reference evidence="2" key="1">
    <citation type="submission" date="2018-06" db="EMBL/GenBank/DDBJ databases">
        <title>Complete genome sequences of Mycoplasma anatis, M. anseris and M. cloacale type strains.</title>
        <authorList>
            <person name="Grozner D."/>
            <person name="Forro B."/>
            <person name="Sulyok K.M."/>
            <person name="Marton S."/>
            <person name="Kreizinger Z."/>
            <person name="Banyai K."/>
            <person name="Gyuranecz M."/>
        </authorList>
    </citation>
    <scope>NUCLEOTIDE SEQUENCE [LARGE SCALE GENOMIC DNA]</scope>
    <source>
        <strain evidence="2">NCTC 10199</strain>
    </source>
</reference>
<keyword evidence="2" id="KW-1185">Reference proteome</keyword>
<dbReference type="GO" id="GO:0016788">
    <property type="term" value="F:hydrolase activity, acting on ester bonds"/>
    <property type="evidence" value="ECO:0007669"/>
    <property type="project" value="InterPro"/>
</dbReference>
<evidence type="ECO:0000313" key="1">
    <source>
        <dbReference type="EMBL" id="AWX42906.1"/>
    </source>
</evidence>
<dbReference type="Gene3D" id="3.40.50.1110">
    <property type="entry name" value="SGNH hydrolase"/>
    <property type="match status" value="1"/>
</dbReference>
<dbReference type="Pfam" id="PF00657">
    <property type="entry name" value="Lipase_GDSL"/>
    <property type="match status" value="1"/>
</dbReference>
<accession>A0A2Z4LMD7</accession>
<dbReference type="EMBL" id="CP030103">
    <property type="protein sequence ID" value="AWX42906.1"/>
    <property type="molecule type" value="Genomic_DNA"/>
</dbReference>
<name>A0A2Z4LMD7_9BACT</name>
<dbReference type="SUPFAM" id="SSF52266">
    <property type="entry name" value="SGNH hydrolase"/>
    <property type="match status" value="1"/>
</dbReference>
<dbReference type="InterPro" id="IPR036514">
    <property type="entry name" value="SGNH_hydro_sf"/>
</dbReference>
<protein>
    <submittedName>
        <fullName evidence="1">SGNH/GDSL hydrolase family protein</fullName>
    </submittedName>
</protein>
<dbReference type="KEGG" id="mclo:DK849_02445"/>